<keyword evidence="2 3" id="KW-0040">ANK repeat</keyword>
<evidence type="ECO:0000313" key="5">
    <source>
        <dbReference type="Proteomes" id="UP001178148"/>
    </source>
</evidence>
<protein>
    <submittedName>
        <fullName evidence="4">Ankyrin repeat domain-containing protein</fullName>
    </submittedName>
</protein>
<name>A0AA90NZG1_9GAMM</name>
<dbReference type="Proteomes" id="UP001178148">
    <property type="component" value="Unassembled WGS sequence"/>
</dbReference>
<dbReference type="PROSITE" id="PS50088">
    <property type="entry name" value="ANK_REPEAT"/>
    <property type="match status" value="6"/>
</dbReference>
<accession>A0AA90NZG1</accession>
<feature type="repeat" description="ANK" evidence="3">
    <location>
        <begin position="352"/>
        <end position="393"/>
    </location>
</feature>
<dbReference type="PANTHER" id="PTHR24126:SF14">
    <property type="entry name" value="ANK_REP_REGION DOMAIN-CONTAINING PROTEIN"/>
    <property type="match status" value="1"/>
</dbReference>
<dbReference type="PROSITE" id="PS50297">
    <property type="entry name" value="ANK_REP_REGION"/>
    <property type="match status" value="4"/>
</dbReference>
<dbReference type="EMBL" id="JASXSV010000003">
    <property type="protein sequence ID" value="MDP0588116.1"/>
    <property type="molecule type" value="Genomic_DNA"/>
</dbReference>
<keyword evidence="5" id="KW-1185">Reference proteome</keyword>
<feature type="repeat" description="ANK" evidence="3">
    <location>
        <begin position="156"/>
        <end position="188"/>
    </location>
</feature>
<proteinExistence type="predicted"/>
<dbReference type="SUPFAM" id="SSF48403">
    <property type="entry name" value="Ankyrin repeat"/>
    <property type="match status" value="1"/>
</dbReference>
<feature type="repeat" description="ANK" evidence="3">
    <location>
        <begin position="319"/>
        <end position="351"/>
    </location>
</feature>
<gene>
    <name evidence="4" type="ORF">QS748_02470</name>
</gene>
<evidence type="ECO:0000256" key="3">
    <source>
        <dbReference type="PROSITE-ProRule" id="PRU00023"/>
    </source>
</evidence>
<evidence type="ECO:0000313" key="4">
    <source>
        <dbReference type="EMBL" id="MDP0588116.1"/>
    </source>
</evidence>
<feature type="repeat" description="ANK" evidence="3">
    <location>
        <begin position="241"/>
        <end position="273"/>
    </location>
</feature>
<organism evidence="4 5">
    <name type="scientific">Candidatus Endonucleibacter bathymodioli</name>
    <dbReference type="NCBI Taxonomy" id="539814"/>
    <lineage>
        <taxon>Bacteria</taxon>
        <taxon>Pseudomonadati</taxon>
        <taxon>Pseudomonadota</taxon>
        <taxon>Gammaproteobacteria</taxon>
        <taxon>Oceanospirillales</taxon>
        <taxon>Endozoicomonadaceae</taxon>
        <taxon>Candidatus Endonucleibacter</taxon>
    </lineage>
</organism>
<comment type="caution">
    <text evidence="4">The sequence shown here is derived from an EMBL/GenBank/DDBJ whole genome shotgun (WGS) entry which is preliminary data.</text>
</comment>
<dbReference type="Pfam" id="PF13637">
    <property type="entry name" value="Ank_4"/>
    <property type="match status" value="1"/>
</dbReference>
<dbReference type="SMART" id="SM00248">
    <property type="entry name" value="ANK"/>
    <property type="match status" value="8"/>
</dbReference>
<dbReference type="Pfam" id="PF12796">
    <property type="entry name" value="Ank_2"/>
    <property type="match status" value="2"/>
</dbReference>
<reference evidence="4 5" key="1">
    <citation type="journal article" date="2023" name="bioRxiv">
        <title>An intranuclear bacterial parasite of deep-sea mussels expresses apoptosis inhibitors acquired from its host.</title>
        <authorList>
            <person name="Gonzalez Porras M.A."/>
            <person name="Assie A."/>
            <person name="Tietjen M."/>
            <person name="Violette M."/>
            <person name="Kleiner M."/>
            <person name="Gruber-Vodicka H."/>
            <person name="Dubilier N."/>
            <person name="Leisch N."/>
        </authorList>
    </citation>
    <scope>NUCLEOTIDE SEQUENCE [LARGE SCALE GENOMIC DNA]</scope>
    <source>
        <strain evidence="4">IAP13</strain>
    </source>
</reference>
<dbReference type="PANTHER" id="PTHR24126">
    <property type="entry name" value="ANKYRIN REPEAT, PH AND SEC7 DOMAIN CONTAINING PROTEIN SECG-RELATED"/>
    <property type="match status" value="1"/>
</dbReference>
<dbReference type="Gene3D" id="1.25.40.20">
    <property type="entry name" value="Ankyrin repeat-containing domain"/>
    <property type="match status" value="4"/>
</dbReference>
<dbReference type="InterPro" id="IPR036770">
    <property type="entry name" value="Ankyrin_rpt-contain_sf"/>
</dbReference>
<sequence>MFLALHKSLAKPYHLIDLLLFFSIITGVYSGSCCAILEVNPNNHDAPLIDSVDASNNTLQNSDTKHDSSTYNDGSFLDIVQKMDDCALLGAMECLLDIAITNNDAKLMNILQLSKAPQHLSTGNDATALPCTYLNNDYIVKFIRDNIVSHTDTYESGEGLLSVAIPSGNNKLIDLLVESGVNVNSYDNKNNTPLHKAVRCSHLDIVNILLTAGAEVDCLGSHIIPDQDCDVLQKHAYDPGSHISPLQTAILNKNIKIVNALLDSKANPNYYNEGTSTPLLLAIHINSDPDPIVKVLLAAGAAVDELLDSGKYAAYLKARNYTLLHLAVSKGSNELLQFLIQKGANPNEIDEDGNRPLHLAASRLPSTTTNVQNFVSIFESLITAGADVNCKNEKGFTPLLAIASQHYFLSKERSSAIERICSMLLRNGANIDIVDHDTGNTALLYATQNGILCIVDCLLAHGANREIKNHDGLLVSSEDCASLDAVALSISNAPNIPRVPDRMLAYSRNSIRTCIATKWKKECNTSFSDKISSLSLPAIIDKYLKNPIPTSDTD</sequence>
<evidence type="ECO:0000256" key="1">
    <source>
        <dbReference type="ARBA" id="ARBA00022737"/>
    </source>
</evidence>
<keyword evidence="1" id="KW-0677">Repeat</keyword>
<dbReference type="AlphaFoldDB" id="A0AA90NZG1"/>
<evidence type="ECO:0000256" key="2">
    <source>
        <dbReference type="ARBA" id="ARBA00023043"/>
    </source>
</evidence>
<dbReference type="InterPro" id="IPR002110">
    <property type="entry name" value="Ankyrin_rpt"/>
</dbReference>
<feature type="repeat" description="ANK" evidence="3">
    <location>
        <begin position="189"/>
        <end position="221"/>
    </location>
</feature>
<feature type="repeat" description="ANK" evidence="3">
    <location>
        <begin position="438"/>
        <end position="470"/>
    </location>
</feature>